<keyword evidence="1" id="KW-0812">Transmembrane</keyword>
<feature type="transmembrane region" description="Helical" evidence="1">
    <location>
        <begin position="42"/>
        <end position="60"/>
    </location>
</feature>
<accession>A0A6V6YN32</accession>
<sequence length="115" mass="12609">MKKQSIVVLDILGISSASLCLVHCLLFPILSIIPFGFSDTHWIDIFFACIGMFVVSKIVMGKTAKKVKLILTASITAIIIGVVLEIIWKINTQMILIGGVGMIIGHLLNYKLHSK</sequence>
<feature type="transmembrane region" description="Helical" evidence="1">
    <location>
        <begin position="94"/>
        <end position="112"/>
    </location>
</feature>
<dbReference type="AlphaFoldDB" id="A0A6V6YN32"/>
<proteinExistence type="predicted"/>
<dbReference type="GO" id="GO:0015097">
    <property type="term" value="F:mercury ion transmembrane transporter activity"/>
    <property type="evidence" value="ECO:0007669"/>
    <property type="project" value="InterPro"/>
</dbReference>
<protein>
    <submittedName>
        <fullName evidence="2">MerC mercury resistance protein</fullName>
    </submittedName>
</protein>
<keyword evidence="1" id="KW-1133">Transmembrane helix</keyword>
<dbReference type="Pfam" id="PF03203">
    <property type="entry name" value="MerC"/>
    <property type="match status" value="1"/>
</dbReference>
<comment type="caution">
    <text evidence="2">The sequence shown here is derived from an EMBL/GenBank/DDBJ whole genome shotgun (WGS) entry which is preliminary data.</text>
</comment>
<dbReference type="GO" id="GO:0016020">
    <property type="term" value="C:membrane"/>
    <property type="evidence" value="ECO:0007669"/>
    <property type="project" value="InterPro"/>
</dbReference>
<reference evidence="2 3" key="1">
    <citation type="submission" date="2020-06" db="EMBL/GenBank/DDBJ databases">
        <authorList>
            <person name="Criscuolo A."/>
        </authorList>
    </citation>
    <scope>NUCLEOTIDE SEQUENCE [LARGE SCALE GENOMIC DNA]</scope>
    <source>
        <strain evidence="3">CIP 111411</strain>
    </source>
</reference>
<evidence type="ECO:0000313" key="2">
    <source>
        <dbReference type="EMBL" id="CAD0000806.1"/>
    </source>
</evidence>
<evidence type="ECO:0000256" key="1">
    <source>
        <dbReference type="SAM" id="Phobius"/>
    </source>
</evidence>
<dbReference type="EMBL" id="CAIJDP010000049">
    <property type="protein sequence ID" value="CAD0000806.1"/>
    <property type="molecule type" value="Genomic_DNA"/>
</dbReference>
<evidence type="ECO:0000313" key="3">
    <source>
        <dbReference type="Proteomes" id="UP000530060"/>
    </source>
</evidence>
<keyword evidence="1" id="KW-0472">Membrane</keyword>
<dbReference type="RefSeq" id="WP_180907617.1">
    <property type="nucleotide sequence ID" value="NZ_CAIJDP010000049.1"/>
</dbReference>
<feature type="transmembrane region" description="Helical" evidence="1">
    <location>
        <begin position="7"/>
        <end position="30"/>
    </location>
</feature>
<feature type="transmembrane region" description="Helical" evidence="1">
    <location>
        <begin position="67"/>
        <end position="88"/>
    </location>
</feature>
<dbReference type="InterPro" id="IPR004891">
    <property type="entry name" value="Mercury-R_MerC"/>
</dbReference>
<keyword evidence="3" id="KW-1185">Reference proteome</keyword>
<name>A0A6V6YN32_9FLAO</name>
<dbReference type="Proteomes" id="UP000530060">
    <property type="component" value="Unassembled WGS sequence"/>
</dbReference>
<gene>
    <name evidence="2" type="ORF">FLAT13_00227</name>
</gene>
<organism evidence="2 3">
    <name type="scientific">Flavobacterium salmonis</name>
    <dbReference type="NCBI Taxonomy" id="2654844"/>
    <lineage>
        <taxon>Bacteria</taxon>
        <taxon>Pseudomonadati</taxon>
        <taxon>Bacteroidota</taxon>
        <taxon>Flavobacteriia</taxon>
        <taxon>Flavobacteriales</taxon>
        <taxon>Flavobacteriaceae</taxon>
        <taxon>Flavobacterium</taxon>
    </lineage>
</organism>